<dbReference type="RefSeq" id="WP_386820199.1">
    <property type="nucleotide sequence ID" value="NZ_JBHUIT010000017.1"/>
</dbReference>
<evidence type="ECO:0000313" key="3">
    <source>
        <dbReference type="Proteomes" id="UP001597375"/>
    </source>
</evidence>
<dbReference type="Proteomes" id="UP001597375">
    <property type="component" value="Unassembled WGS sequence"/>
</dbReference>
<sequence length="328" mass="36893">MPKRPFGSTELSFNPIAFGAMRIRPDSNGISRPLLHALEAGMDFIDTARNYGESEAVVAATLREWKGEKPFIATKVKPKDISNWRFPVPIHEQFTPESIRKSVETSLRTLGREHLDLIQLHQWYYLWSHNTEWLETLHQLRDEGKIRYIGVSAQDHEHDAVLPLVEKQLVDSVQIILNTFESRPFVSTIPLCHEKGVAVIARCVFDHSGVLATGGSREVLKNDVKLSNASPELVTEYLNRIAALRADLCNEAMDLNELSIRFALSHPGVSSLALSLSSAARIDTALEAASRGPLPEEAFERIRRNHVWVKNFYYLSKATVDGNTERSA</sequence>
<proteinExistence type="predicted"/>
<feature type="domain" description="NADP-dependent oxidoreductase" evidence="1">
    <location>
        <begin position="16"/>
        <end position="303"/>
    </location>
</feature>
<organism evidence="2 3">
    <name type="scientific">Luteolibacter algae</name>
    <dbReference type="NCBI Taxonomy" id="454151"/>
    <lineage>
        <taxon>Bacteria</taxon>
        <taxon>Pseudomonadati</taxon>
        <taxon>Verrucomicrobiota</taxon>
        <taxon>Verrucomicrobiia</taxon>
        <taxon>Verrucomicrobiales</taxon>
        <taxon>Verrucomicrobiaceae</taxon>
        <taxon>Luteolibacter</taxon>
    </lineage>
</organism>
<dbReference type="InterPro" id="IPR036812">
    <property type="entry name" value="NAD(P)_OxRdtase_dom_sf"/>
</dbReference>
<reference evidence="3" key="1">
    <citation type="journal article" date="2019" name="Int. J. Syst. Evol. Microbiol.">
        <title>The Global Catalogue of Microorganisms (GCM) 10K type strain sequencing project: providing services to taxonomists for standard genome sequencing and annotation.</title>
        <authorList>
            <consortium name="The Broad Institute Genomics Platform"/>
            <consortium name="The Broad Institute Genome Sequencing Center for Infectious Disease"/>
            <person name="Wu L."/>
            <person name="Ma J."/>
        </authorList>
    </citation>
    <scope>NUCLEOTIDE SEQUENCE [LARGE SCALE GENOMIC DNA]</scope>
    <source>
        <strain evidence="3">CGMCC 4.7106</strain>
    </source>
</reference>
<protein>
    <submittedName>
        <fullName evidence="2">Aldo/keto reductase</fullName>
    </submittedName>
</protein>
<dbReference type="PANTHER" id="PTHR43312">
    <property type="entry name" value="D-THREO-ALDOSE 1-DEHYDROGENASE"/>
    <property type="match status" value="1"/>
</dbReference>
<evidence type="ECO:0000259" key="1">
    <source>
        <dbReference type="Pfam" id="PF00248"/>
    </source>
</evidence>
<name>A0ABW5DBB0_9BACT</name>
<keyword evidence="3" id="KW-1185">Reference proteome</keyword>
<comment type="caution">
    <text evidence="2">The sequence shown here is derived from an EMBL/GenBank/DDBJ whole genome shotgun (WGS) entry which is preliminary data.</text>
</comment>
<dbReference type="Pfam" id="PF00248">
    <property type="entry name" value="Aldo_ket_red"/>
    <property type="match status" value="1"/>
</dbReference>
<accession>A0ABW5DBB0</accession>
<dbReference type="PANTHER" id="PTHR43312:SF1">
    <property type="entry name" value="NADP-DEPENDENT OXIDOREDUCTASE DOMAIN-CONTAINING PROTEIN"/>
    <property type="match status" value="1"/>
</dbReference>
<dbReference type="InterPro" id="IPR023210">
    <property type="entry name" value="NADP_OxRdtase_dom"/>
</dbReference>
<evidence type="ECO:0000313" key="2">
    <source>
        <dbReference type="EMBL" id="MFD2256911.1"/>
    </source>
</evidence>
<dbReference type="InterPro" id="IPR053135">
    <property type="entry name" value="AKR2_Oxidoreductase"/>
</dbReference>
<dbReference type="Gene3D" id="3.20.20.100">
    <property type="entry name" value="NADP-dependent oxidoreductase domain"/>
    <property type="match status" value="1"/>
</dbReference>
<gene>
    <name evidence="2" type="ORF">ACFSSA_09505</name>
</gene>
<dbReference type="EMBL" id="JBHUIT010000017">
    <property type="protein sequence ID" value="MFD2256911.1"/>
    <property type="molecule type" value="Genomic_DNA"/>
</dbReference>
<dbReference type="SUPFAM" id="SSF51430">
    <property type="entry name" value="NAD(P)-linked oxidoreductase"/>
    <property type="match status" value="1"/>
</dbReference>